<dbReference type="Proteomes" id="UP000004184">
    <property type="component" value="Unassembled WGS sequence"/>
</dbReference>
<evidence type="ECO:0000256" key="1">
    <source>
        <dbReference type="SAM" id="MobiDB-lite"/>
    </source>
</evidence>
<dbReference type="HOGENOM" id="CLU_1365598_0_0_11"/>
<feature type="compositionally biased region" description="Polar residues" evidence="1">
    <location>
        <begin position="191"/>
        <end position="200"/>
    </location>
</feature>
<evidence type="ECO:0000313" key="3">
    <source>
        <dbReference type="Proteomes" id="UP000004184"/>
    </source>
</evidence>
<name>D9XI93_STRVT</name>
<feature type="compositionally biased region" description="Low complexity" evidence="1">
    <location>
        <begin position="107"/>
        <end position="116"/>
    </location>
</feature>
<dbReference type="STRING" id="591159.SSQG_01327"/>
<feature type="region of interest" description="Disordered" evidence="1">
    <location>
        <begin position="1"/>
        <end position="200"/>
    </location>
</feature>
<organism evidence="2 3">
    <name type="scientific">Streptomyces viridochromogenes (strain DSM 40736 / JCM 4977 / BCRC 1201 / Tue 494)</name>
    <dbReference type="NCBI Taxonomy" id="591159"/>
    <lineage>
        <taxon>Bacteria</taxon>
        <taxon>Bacillati</taxon>
        <taxon>Actinomycetota</taxon>
        <taxon>Actinomycetes</taxon>
        <taxon>Kitasatosporales</taxon>
        <taxon>Streptomycetaceae</taxon>
        <taxon>Streptomyces</taxon>
    </lineage>
</organism>
<feature type="compositionally biased region" description="Polar residues" evidence="1">
    <location>
        <begin position="162"/>
        <end position="175"/>
    </location>
</feature>
<sequence>MAVEPAGSRRSAPRPARPARLTTGTVRGSRSASEKAWEQRTRRRSARTPTAWRAAVPGGARRTLRGVQPRRRPARRRRLRGPPRRLRRRPRPRPPRPSRRAGRRACARPCGRLGAGHVSLTRCRSPSPCGGRCSPVSGKRRARRYSRQPRAGTLPACRDANKSPQPWTLRSTESSPVCAPSTPPCTPGTGWPSSTASTSP</sequence>
<protein>
    <submittedName>
        <fullName evidence="2">Predicted protein</fullName>
    </submittedName>
</protein>
<evidence type="ECO:0000313" key="2">
    <source>
        <dbReference type="EMBL" id="EFL30809.1"/>
    </source>
</evidence>
<gene>
    <name evidence="2" type="ORF">SSQG_01327</name>
</gene>
<feature type="compositionally biased region" description="Low complexity" evidence="1">
    <location>
        <begin position="1"/>
        <end position="20"/>
    </location>
</feature>
<feature type="compositionally biased region" description="Polar residues" evidence="1">
    <location>
        <begin position="22"/>
        <end position="31"/>
    </location>
</feature>
<dbReference type="AlphaFoldDB" id="D9XI93"/>
<reference evidence="3" key="1">
    <citation type="submission" date="2009-02" db="EMBL/GenBank/DDBJ databases">
        <title>Annotation of Streptomyces viridochromogenes strain DSM 40736.</title>
        <authorList>
            <consortium name="The Broad Institute Genome Sequencing Platform"/>
            <consortium name="Broad Institute Microbial Sequencing Center"/>
            <person name="Fischbach M."/>
            <person name="Godfrey P."/>
            <person name="Ward D."/>
            <person name="Young S."/>
            <person name="Zeng Q."/>
            <person name="Koehrsen M."/>
            <person name="Alvarado L."/>
            <person name="Berlin A.M."/>
            <person name="Bochicchio J."/>
            <person name="Borenstein D."/>
            <person name="Chapman S.B."/>
            <person name="Chen Z."/>
            <person name="Engels R."/>
            <person name="Freedman E."/>
            <person name="Gellesch M."/>
            <person name="Goldberg J."/>
            <person name="Griggs A."/>
            <person name="Gujja S."/>
            <person name="Heilman E.R."/>
            <person name="Heiman D.I."/>
            <person name="Hepburn T.A."/>
            <person name="Howarth C."/>
            <person name="Jen D."/>
            <person name="Larson L."/>
            <person name="Lewis B."/>
            <person name="Mehta T."/>
            <person name="Park D."/>
            <person name="Pearson M."/>
            <person name="Richards J."/>
            <person name="Roberts A."/>
            <person name="Saif S."/>
            <person name="Shea T.D."/>
            <person name="Shenoy N."/>
            <person name="Sisk P."/>
            <person name="Stolte C."/>
            <person name="Sykes S.N."/>
            <person name="Thomson T."/>
            <person name="Walk T."/>
            <person name="White J."/>
            <person name="Yandava C."/>
            <person name="Straight P."/>
            <person name="Clardy J."/>
            <person name="Hung D."/>
            <person name="Kolter R."/>
            <person name="Mekalanos J."/>
            <person name="Walker S."/>
            <person name="Walsh C.T."/>
            <person name="Wieland-Brown L.C."/>
            <person name="Haas B."/>
            <person name="Nusbaum C."/>
            <person name="Birren B."/>
        </authorList>
    </citation>
    <scope>NUCLEOTIDE SEQUENCE [LARGE SCALE GENOMIC DNA]</scope>
    <source>
        <strain evidence="3">DSM 40736 / JCM 4977 / BCRC 1201 / Tue 494</strain>
    </source>
</reference>
<feature type="compositionally biased region" description="Basic residues" evidence="1">
    <location>
        <begin position="138"/>
        <end position="147"/>
    </location>
</feature>
<accession>D9XI93</accession>
<dbReference type="EMBL" id="GG657757">
    <property type="protein sequence ID" value="EFL30809.1"/>
    <property type="molecule type" value="Genomic_DNA"/>
</dbReference>
<feature type="compositionally biased region" description="Basic residues" evidence="1">
    <location>
        <begin position="62"/>
        <end position="106"/>
    </location>
</feature>
<keyword evidence="3" id="KW-1185">Reference proteome</keyword>
<proteinExistence type="predicted"/>